<sequence length="190" mass="22942">MKIDDFINFNNLKNMHYDSIIKCDLDDDHKIYKSNEKTMLPEKNETLLLITEAKNSFLSYKRIKYKYIKNIDYLQIFLSRDEKYYCVNFGNIEGGDACLNFVGIFEKKSRKFFTITFYHYAASYLCMNNNKHDIIDYNCNCKPIIKKYPLDIIIKLEDRFNDLYDKLQEQIYNKIEDEENCDFEKEFESD</sequence>
<protein>
    <submittedName>
        <fullName evidence="1">Uncharacterized protein</fullName>
    </submittedName>
</protein>
<proteinExistence type="predicted"/>
<reference evidence="1 2" key="1">
    <citation type="submission" date="2021-02" db="EMBL/GenBank/DDBJ databases">
        <title>Cotonvirus japonicus, which uses Golgi apparatus of host cells for its virion factory, phylogenetically links tailed tupanvirus and icosahedral mimivirus.</title>
        <authorList>
            <person name="Takahashi H."/>
            <person name="Fukaya S."/>
            <person name="Song C."/>
            <person name="Murata K."/>
            <person name="Takemura M."/>
        </authorList>
    </citation>
    <scope>NUCLEOTIDE SEQUENCE [LARGE SCALE GENOMIC DNA]</scope>
</reference>
<dbReference type="EMBL" id="AP024483">
    <property type="protein sequence ID" value="BCS83728.1"/>
    <property type="molecule type" value="Genomic_DNA"/>
</dbReference>
<keyword evidence="2" id="KW-1185">Reference proteome</keyword>
<dbReference type="Proteomes" id="UP001321479">
    <property type="component" value="Segment"/>
</dbReference>
<name>A0ABM7NU66_9VIRU</name>
<dbReference type="RefSeq" id="YP_010842336.1">
    <property type="nucleotide sequence ID" value="NC_079139.1"/>
</dbReference>
<evidence type="ECO:0000313" key="1">
    <source>
        <dbReference type="EMBL" id="BCS83728.1"/>
    </source>
</evidence>
<organism evidence="1 2">
    <name type="scientific">Cotonvirus japonicus</name>
    <dbReference type="NCBI Taxonomy" id="2811091"/>
    <lineage>
        <taxon>Viruses</taxon>
        <taxon>Varidnaviria</taxon>
        <taxon>Bamfordvirae</taxon>
        <taxon>Nucleocytoviricota</taxon>
        <taxon>Megaviricetes</taxon>
        <taxon>Imitervirales</taxon>
        <taxon>Mimiviridae</taxon>
        <taxon>Megamimivirinae</taxon>
        <taxon>Cotonvirus</taxon>
        <taxon>Cotonvirus japonicum</taxon>
    </lineage>
</organism>
<evidence type="ECO:0000313" key="2">
    <source>
        <dbReference type="Proteomes" id="UP001321479"/>
    </source>
</evidence>
<dbReference type="GeneID" id="80558933"/>
<accession>A0ABM7NU66</accession>